<sequence>MLKTTHTDTYRNTCKLTLHTLHTHTHTHTYTHTLTQEPI</sequence>
<reference evidence="1" key="2">
    <citation type="journal article" date="2015" name="Fish Shellfish Immunol.">
        <title>Early steps in the European eel (Anguilla anguilla)-Vibrio vulnificus interaction in the gills: Role of the RtxA13 toxin.</title>
        <authorList>
            <person name="Callol A."/>
            <person name="Pajuelo D."/>
            <person name="Ebbesson L."/>
            <person name="Teles M."/>
            <person name="MacKenzie S."/>
            <person name="Amaro C."/>
        </authorList>
    </citation>
    <scope>NUCLEOTIDE SEQUENCE</scope>
</reference>
<protein>
    <submittedName>
        <fullName evidence="1">Uncharacterized protein</fullName>
    </submittedName>
</protein>
<dbReference type="EMBL" id="GBXM01032940">
    <property type="protein sequence ID" value="JAH75637.1"/>
    <property type="molecule type" value="Transcribed_RNA"/>
</dbReference>
<proteinExistence type="predicted"/>
<accession>A0A0E9VC50</accession>
<reference evidence="1" key="1">
    <citation type="submission" date="2014-11" db="EMBL/GenBank/DDBJ databases">
        <authorList>
            <person name="Amaro Gonzalez C."/>
        </authorList>
    </citation>
    <scope>NUCLEOTIDE SEQUENCE</scope>
</reference>
<organism evidence="1">
    <name type="scientific">Anguilla anguilla</name>
    <name type="common">European freshwater eel</name>
    <name type="synonym">Muraena anguilla</name>
    <dbReference type="NCBI Taxonomy" id="7936"/>
    <lineage>
        <taxon>Eukaryota</taxon>
        <taxon>Metazoa</taxon>
        <taxon>Chordata</taxon>
        <taxon>Craniata</taxon>
        <taxon>Vertebrata</taxon>
        <taxon>Euteleostomi</taxon>
        <taxon>Actinopterygii</taxon>
        <taxon>Neopterygii</taxon>
        <taxon>Teleostei</taxon>
        <taxon>Anguilliformes</taxon>
        <taxon>Anguillidae</taxon>
        <taxon>Anguilla</taxon>
    </lineage>
</organism>
<evidence type="ECO:0000313" key="1">
    <source>
        <dbReference type="EMBL" id="JAH75637.1"/>
    </source>
</evidence>
<name>A0A0E9VC50_ANGAN</name>
<dbReference type="AlphaFoldDB" id="A0A0E9VC50"/>